<dbReference type="Proteomes" id="UP000431533">
    <property type="component" value="Unassembled WGS sequence"/>
</dbReference>
<dbReference type="GeneID" id="41986825"/>
<keyword evidence="3" id="KW-1185">Reference proteome</keyword>
<protein>
    <recommendedName>
        <fullName evidence="4">ATP synthase subunit H, mitochondrial</fullName>
    </recommendedName>
</protein>
<proteinExistence type="predicted"/>
<organism evidence="2 3">
    <name type="scientific">Lachnellula hyalina</name>
    <dbReference type="NCBI Taxonomy" id="1316788"/>
    <lineage>
        <taxon>Eukaryota</taxon>
        <taxon>Fungi</taxon>
        <taxon>Dikarya</taxon>
        <taxon>Ascomycota</taxon>
        <taxon>Pezizomycotina</taxon>
        <taxon>Leotiomycetes</taxon>
        <taxon>Helotiales</taxon>
        <taxon>Lachnaceae</taxon>
        <taxon>Lachnellula</taxon>
    </lineage>
</organism>
<reference evidence="2 3" key="1">
    <citation type="submission" date="2018-05" db="EMBL/GenBank/DDBJ databases">
        <title>Genome sequencing and assembly of the regulated plant pathogen Lachnellula willkommii and related sister species for the development of diagnostic species identification markers.</title>
        <authorList>
            <person name="Giroux E."/>
            <person name="Bilodeau G."/>
        </authorList>
    </citation>
    <scope>NUCLEOTIDE SEQUENCE [LARGE SCALE GENOMIC DNA]</scope>
    <source>
        <strain evidence="2 3">CBS 185.66</strain>
    </source>
</reference>
<accession>A0A8H8TZ03</accession>
<dbReference type="Pfam" id="PF10775">
    <property type="entry name" value="ATP_sub_h"/>
    <property type="match status" value="1"/>
</dbReference>
<evidence type="ECO:0008006" key="4">
    <source>
        <dbReference type="Google" id="ProtNLM"/>
    </source>
</evidence>
<dbReference type="RefSeq" id="XP_031003234.1">
    <property type="nucleotide sequence ID" value="XM_031151562.1"/>
</dbReference>
<gene>
    <name evidence="2" type="ORF">LHYA1_G006627</name>
</gene>
<feature type="region of interest" description="Disordered" evidence="1">
    <location>
        <begin position="140"/>
        <end position="166"/>
    </location>
</feature>
<dbReference type="GO" id="GO:0046933">
    <property type="term" value="F:proton-transporting ATP synthase activity, rotational mechanism"/>
    <property type="evidence" value="ECO:0007669"/>
    <property type="project" value="TreeGrafter"/>
</dbReference>
<dbReference type="PANTHER" id="PTHR28207:SF1">
    <property type="entry name" value="ATP SYNTHASE SUBUNIT H, MITOCHONDRIAL"/>
    <property type="match status" value="1"/>
</dbReference>
<dbReference type="OrthoDB" id="274752at2759"/>
<dbReference type="PANTHER" id="PTHR28207">
    <property type="entry name" value="ATP SYNTHASE SUBUNIT H, MITOCHONDRIAL"/>
    <property type="match status" value="1"/>
</dbReference>
<dbReference type="EMBL" id="QGMH01000130">
    <property type="protein sequence ID" value="TVY24446.1"/>
    <property type="molecule type" value="Genomic_DNA"/>
</dbReference>
<comment type="caution">
    <text evidence="2">The sequence shown here is derived from an EMBL/GenBank/DDBJ whole genome shotgun (WGS) entry which is preliminary data.</text>
</comment>
<feature type="compositionally biased region" description="Acidic residues" evidence="1">
    <location>
        <begin position="154"/>
        <end position="166"/>
    </location>
</feature>
<feature type="compositionally biased region" description="Low complexity" evidence="1">
    <location>
        <begin position="140"/>
        <end position="149"/>
    </location>
</feature>
<dbReference type="InterPro" id="IPR019711">
    <property type="entry name" value="ATP_synth_F0_suH"/>
</dbReference>
<sequence>MLTQTLRASRSTIARVARHQATGMVAKRTFITPTAARRGSSTFLFIPKAIPWSIASYEVLSRAPRPFFNAPKASANILLLDLIQDLYVRELKAYKVPAVKATDAEGSVQKFTAPAAPKSPEEADIANELKSYEASAVEIEGQAEGGAAASQEFDWFEEEPEEEAHH</sequence>
<evidence type="ECO:0000313" key="3">
    <source>
        <dbReference type="Proteomes" id="UP000431533"/>
    </source>
</evidence>
<evidence type="ECO:0000256" key="1">
    <source>
        <dbReference type="SAM" id="MobiDB-lite"/>
    </source>
</evidence>
<evidence type="ECO:0000313" key="2">
    <source>
        <dbReference type="EMBL" id="TVY24446.1"/>
    </source>
</evidence>
<dbReference type="AlphaFoldDB" id="A0A8H8TZ03"/>
<name>A0A8H8TZ03_9HELO</name>